<name>A0A6A5K0F7_9PLEO</name>
<proteinExistence type="predicted"/>
<dbReference type="OrthoDB" id="3778167at2759"/>
<gene>
    <name evidence="2" type="ORF">BDW02DRAFT_506768</name>
</gene>
<accession>A0A6A5K0F7</accession>
<keyword evidence="3" id="KW-1185">Reference proteome</keyword>
<dbReference type="AlphaFoldDB" id="A0A6A5K0F7"/>
<dbReference type="EMBL" id="ML975384">
    <property type="protein sequence ID" value="KAF1830778.1"/>
    <property type="molecule type" value="Genomic_DNA"/>
</dbReference>
<evidence type="ECO:0000313" key="3">
    <source>
        <dbReference type="Proteomes" id="UP000800040"/>
    </source>
</evidence>
<evidence type="ECO:0000256" key="1">
    <source>
        <dbReference type="SAM" id="SignalP"/>
    </source>
</evidence>
<reference evidence="2" key="1">
    <citation type="submission" date="2020-01" db="EMBL/GenBank/DDBJ databases">
        <authorList>
            <consortium name="DOE Joint Genome Institute"/>
            <person name="Haridas S."/>
            <person name="Albert R."/>
            <person name="Binder M."/>
            <person name="Bloem J."/>
            <person name="Labutti K."/>
            <person name="Salamov A."/>
            <person name="Andreopoulos B."/>
            <person name="Baker S.E."/>
            <person name="Barry K."/>
            <person name="Bills G."/>
            <person name="Bluhm B.H."/>
            <person name="Cannon C."/>
            <person name="Castanera R."/>
            <person name="Culley D.E."/>
            <person name="Daum C."/>
            <person name="Ezra D."/>
            <person name="Gonzalez J.B."/>
            <person name="Henrissat B."/>
            <person name="Kuo A."/>
            <person name="Liang C."/>
            <person name="Lipzen A."/>
            <person name="Lutzoni F."/>
            <person name="Magnuson J."/>
            <person name="Mondo S."/>
            <person name="Nolan M."/>
            <person name="Ohm R."/>
            <person name="Pangilinan J."/>
            <person name="Park H.-J."/>
            <person name="Ramirez L."/>
            <person name="Alfaro M."/>
            <person name="Sun H."/>
            <person name="Tritt A."/>
            <person name="Yoshinaga Y."/>
            <person name="Zwiers L.-H."/>
            <person name="Turgeon B.G."/>
            <person name="Goodwin S.B."/>
            <person name="Spatafora J.W."/>
            <person name="Crous P.W."/>
            <person name="Grigoriev I.V."/>
        </authorList>
    </citation>
    <scope>NUCLEOTIDE SEQUENCE</scope>
    <source>
        <strain evidence="2">P77</strain>
    </source>
</reference>
<dbReference type="Proteomes" id="UP000800040">
    <property type="component" value="Unassembled WGS sequence"/>
</dbReference>
<evidence type="ECO:0008006" key="4">
    <source>
        <dbReference type="Google" id="ProtNLM"/>
    </source>
</evidence>
<feature type="signal peptide" evidence="1">
    <location>
        <begin position="1"/>
        <end position="18"/>
    </location>
</feature>
<organism evidence="2 3">
    <name type="scientific">Decorospora gaudefroyi</name>
    <dbReference type="NCBI Taxonomy" id="184978"/>
    <lineage>
        <taxon>Eukaryota</taxon>
        <taxon>Fungi</taxon>
        <taxon>Dikarya</taxon>
        <taxon>Ascomycota</taxon>
        <taxon>Pezizomycotina</taxon>
        <taxon>Dothideomycetes</taxon>
        <taxon>Pleosporomycetidae</taxon>
        <taxon>Pleosporales</taxon>
        <taxon>Pleosporineae</taxon>
        <taxon>Pleosporaceae</taxon>
        <taxon>Decorospora</taxon>
    </lineage>
</organism>
<sequence>MKPTNLLLASLVTIGVSADWCKDRWVYCGRSLLNKGNYLEDIRHALQKAGESGDDAHVTDSLFYCNGRKDINGIDFIKFCGRSECRNRGILRDDNCDD</sequence>
<keyword evidence="1" id="KW-0732">Signal</keyword>
<evidence type="ECO:0000313" key="2">
    <source>
        <dbReference type="EMBL" id="KAF1830778.1"/>
    </source>
</evidence>
<protein>
    <recommendedName>
        <fullName evidence="4">Killer toxin Kp4 domain-containing protein</fullName>
    </recommendedName>
</protein>
<feature type="chain" id="PRO_5025670577" description="Killer toxin Kp4 domain-containing protein" evidence="1">
    <location>
        <begin position="19"/>
        <end position="98"/>
    </location>
</feature>